<dbReference type="PANTHER" id="PTHR45937:SF1">
    <property type="entry name" value="ASPARAGINE SYNTHETASE DOMAIN-CONTAINING PROTEIN 1"/>
    <property type="match status" value="1"/>
</dbReference>
<dbReference type="InterPro" id="IPR029055">
    <property type="entry name" value="Ntn_hydrolases_N"/>
</dbReference>
<evidence type="ECO:0000313" key="7">
    <source>
        <dbReference type="Proteomes" id="UP001138500"/>
    </source>
</evidence>
<keyword evidence="1" id="KW-0028">Amino-acid biosynthesis</keyword>
<accession>A0A9W7T1F2</accession>
<feature type="region of interest" description="Disordered" evidence="4">
    <location>
        <begin position="24"/>
        <end position="44"/>
    </location>
</feature>
<dbReference type="InterPro" id="IPR051857">
    <property type="entry name" value="Asn_synthetase_domain"/>
</dbReference>
<protein>
    <submittedName>
        <fullName evidence="6">AsnB, Asparagine synthase (Glutamine-hydrolyzing)</fullName>
    </submittedName>
</protein>
<evidence type="ECO:0000256" key="1">
    <source>
        <dbReference type="ARBA" id="ARBA00022605"/>
    </source>
</evidence>
<evidence type="ECO:0000256" key="4">
    <source>
        <dbReference type="SAM" id="MobiDB-lite"/>
    </source>
</evidence>
<feature type="compositionally biased region" description="Basic and acidic residues" evidence="4">
    <location>
        <begin position="29"/>
        <end position="39"/>
    </location>
</feature>
<dbReference type="PANTHER" id="PTHR45937">
    <property type="entry name" value="ASPARAGINE SYNTHETASE DOMAIN-CONTAINING PROTEIN 1"/>
    <property type="match status" value="1"/>
</dbReference>
<proteinExistence type="predicted"/>
<dbReference type="EMBL" id="RIBY02000047">
    <property type="protein sequence ID" value="KAH9845521.1"/>
    <property type="molecule type" value="Genomic_DNA"/>
</dbReference>
<dbReference type="GO" id="GO:0006529">
    <property type="term" value="P:asparagine biosynthetic process"/>
    <property type="evidence" value="ECO:0007669"/>
    <property type="project" value="UniProtKB-KW"/>
</dbReference>
<reference evidence="6 7" key="2">
    <citation type="journal article" date="2021" name="Curr. Genet.">
        <title>Genetic response to nitrogen starvation in the aggressive Eucalyptus foliar pathogen Teratosphaeria destructans.</title>
        <authorList>
            <person name="Havenga M."/>
            <person name="Wingfield B.D."/>
            <person name="Wingfield M.J."/>
            <person name="Dreyer L.L."/>
            <person name="Roets F."/>
            <person name="Aylward J."/>
        </authorList>
    </citation>
    <scope>NUCLEOTIDE SEQUENCE [LARGE SCALE GENOMIC DNA]</scope>
    <source>
        <strain evidence="6">CMW44962</strain>
    </source>
</reference>
<keyword evidence="2" id="KW-0061">Asparagine biosynthesis</keyword>
<keyword evidence="7" id="KW-1185">Reference proteome</keyword>
<dbReference type="SUPFAM" id="SSF56235">
    <property type="entry name" value="N-terminal nucleophile aminohydrolases (Ntn hydrolases)"/>
    <property type="match status" value="1"/>
</dbReference>
<dbReference type="Pfam" id="PF13537">
    <property type="entry name" value="GATase_7"/>
    <property type="match status" value="1"/>
</dbReference>
<evidence type="ECO:0000313" key="6">
    <source>
        <dbReference type="EMBL" id="KAH9845521.1"/>
    </source>
</evidence>
<evidence type="ECO:0000256" key="2">
    <source>
        <dbReference type="ARBA" id="ARBA00022888"/>
    </source>
</evidence>
<evidence type="ECO:0000259" key="5">
    <source>
        <dbReference type="PROSITE" id="PS51278"/>
    </source>
</evidence>
<dbReference type="PROSITE" id="PS51278">
    <property type="entry name" value="GATASE_TYPE_2"/>
    <property type="match status" value="1"/>
</dbReference>
<dbReference type="Gene3D" id="3.60.20.10">
    <property type="entry name" value="Glutamine Phosphoribosylpyrophosphate, subunit 1, domain 1"/>
    <property type="match status" value="1"/>
</dbReference>
<name>A0A9W7T1F2_9PEZI</name>
<dbReference type="InterPro" id="IPR017932">
    <property type="entry name" value="GATase_2_dom"/>
</dbReference>
<comment type="caution">
    <text evidence="6">The sequence shown here is derived from an EMBL/GenBank/DDBJ whole genome shotgun (WGS) entry which is preliminary data.</text>
</comment>
<dbReference type="AlphaFoldDB" id="A0A9W7T1F2"/>
<gene>
    <name evidence="6" type="ORF">Tdes44962_MAKER06555</name>
</gene>
<feature type="domain" description="Glutamine amidotransferase type-2" evidence="5">
    <location>
        <begin position="2"/>
        <end position="235"/>
    </location>
</feature>
<organism evidence="6 7">
    <name type="scientific">Teratosphaeria destructans</name>
    <dbReference type="NCBI Taxonomy" id="418781"/>
    <lineage>
        <taxon>Eukaryota</taxon>
        <taxon>Fungi</taxon>
        <taxon>Dikarya</taxon>
        <taxon>Ascomycota</taxon>
        <taxon>Pezizomycotina</taxon>
        <taxon>Dothideomycetes</taxon>
        <taxon>Dothideomycetidae</taxon>
        <taxon>Mycosphaerellales</taxon>
        <taxon>Teratosphaeriaceae</taxon>
        <taxon>Teratosphaeria</taxon>
    </lineage>
</organism>
<reference evidence="6 7" key="1">
    <citation type="journal article" date="2018" name="IMA Fungus">
        <title>IMA Genome-F 10: Nine draft genome sequences of Claviceps purpurea s.lat., including C. arundinis, C. humidiphila, and C. cf. spartinae, pseudomolecules for the pitch canker pathogen Fusarium circinatum, draft genome of Davidsoniella eucalypti, Grosmannia galeiformis, Quambalaria eucalypti, and Teratosphaeria destructans.</title>
        <authorList>
            <person name="Wingfield B.D."/>
            <person name="Liu M."/>
            <person name="Nguyen H.D."/>
            <person name="Lane F.A."/>
            <person name="Morgan S.W."/>
            <person name="De Vos L."/>
            <person name="Wilken P.M."/>
            <person name="Duong T.A."/>
            <person name="Aylward J."/>
            <person name="Coetzee M.P."/>
            <person name="Dadej K."/>
            <person name="De Beer Z.W."/>
            <person name="Findlay W."/>
            <person name="Havenga M."/>
            <person name="Kolarik M."/>
            <person name="Menzies J.G."/>
            <person name="Naidoo K."/>
            <person name="Pochopski O."/>
            <person name="Shoukouhi P."/>
            <person name="Santana Q.C."/>
            <person name="Seifert K.A."/>
            <person name="Soal N."/>
            <person name="Steenkamp E.T."/>
            <person name="Tatham C.T."/>
            <person name="van der Nest M.A."/>
            <person name="Wingfield M.J."/>
        </authorList>
    </citation>
    <scope>NUCLEOTIDE SEQUENCE [LARGE SCALE GENOMIC DNA]</scope>
    <source>
        <strain evidence="6">CMW44962</strain>
    </source>
</reference>
<dbReference type="OrthoDB" id="10252281at2759"/>
<sequence length="235" mass="25621">MCGIFCAIGREAPLKPSPELQKLLQQRGPDSHGKREDSIKGQQDNSTPLYVTFYSTVLSMRGDAAIIQPYQDGLSASTLCWNGEAWSIATVATHGNDTEQIFNLLSHACQHPVDATSREIEARMRLDTISKALSTIAGPYAFVFHDARSQMLFFGRDFLGRRSLLLKVTEGGDVLISSVTDPSSSNAWAEVEADDVYSLDLLASTVHPSLVIYQTSHVFHEDGVSTQSSVGLDIA</sequence>
<evidence type="ECO:0000256" key="3">
    <source>
        <dbReference type="ARBA" id="ARBA00022962"/>
    </source>
</evidence>
<keyword evidence="3" id="KW-0315">Glutamine amidotransferase</keyword>
<dbReference type="Proteomes" id="UP001138500">
    <property type="component" value="Unassembled WGS sequence"/>
</dbReference>